<evidence type="ECO:0000256" key="2">
    <source>
        <dbReference type="ARBA" id="ARBA00004496"/>
    </source>
</evidence>
<dbReference type="SMART" id="SM00028">
    <property type="entry name" value="TPR"/>
    <property type="match status" value="3"/>
</dbReference>
<evidence type="ECO:0000256" key="3">
    <source>
        <dbReference type="ARBA" id="ARBA00005348"/>
    </source>
</evidence>
<evidence type="ECO:0000313" key="9">
    <source>
        <dbReference type="EMBL" id="KAK2727765.1"/>
    </source>
</evidence>
<dbReference type="GO" id="GO:0005778">
    <property type="term" value="C:peroxisomal membrane"/>
    <property type="evidence" value="ECO:0007669"/>
    <property type="project" value="TreeGrafter"/>
</dbReference>
<organism evidence="9 10">
    <name type="scientific">Artemia franciscana</name>
    <name type="common">Brine shrimp</name>
    <name type="synonym">Artemia sanfranciscana</name>
    <dbReference type="NCBI Taxonomy" id="6661"/>
    <lineage>
        <taxon>Eukaryota</taxon>
        <taxon>Metazoa</taxon>
        <taxon>Ecdysozoa</taxon>
        <taxon>Arthropoda</taxon>
        <taxon>Crustacea</taxon>
        <taxon>Branchiopoda</taxon>
        <taxon>Anostraca</taxon>
        <taxon>Artemiidae</taxon>
        <taxon>Artemia</taxon>
    </lineage>
</organism>
<dbReference type="InterPro" id="IPR019734">
    <property type="entry name" value="TPR_rpt"/>
</dbReference>
<dbReference type="InterPro" id="IPR024111">
    <property type="entry name" value="PEX5/PEX5L"/>
</dbReference>
<evidence type="ECO:0000256" key="4">
    <source>
        <dbReference type="ARBA" id="ARBA00022490"/>
    </source>
</evidence>
<dbReference type="Gene3D" id="1.25.40.10">
    <property type="entry name" value="Tetratricopeptide repeat domain"/>
    <property type="match status" value="1"/>
</dbReference>
<keyword evidence="4" id="KW-0963">Cytoplasm</keyword>
<dbReference type="GO" id="GO:0005052">
    <property type="term" value="F:peroxisome matrix targeting signal-1 binding"/>
    <property type="evidence" value="ECO:0007669"/>
    <property type="project" value="TreeGrafter"/>
</dbReference>
<gene>
    <name evidence="9" type="ORF">QYM36_008301</name>
</gene>
<name>A0AA88IB27_ARTSF</name>
<accession>A0AA88IB27</accession>
<dbReference type="AlphaFoldDB" id="A0AA88IB27"/>
<evidence type="ECO:0000256" key="1">
    <source>
        <dbReference type="ARBA" id="ARBA00004275"/>
    </source>
</evidence>
<evidence type="ECO:0000256" key="7">
    <source>
        <dbReference type="ARBA" id="ARBA00023140"/>
    </source>
</evidence>
<evidence type="ECO:0000256" key="6">
    <source>
        <dbReference type="ARBA" id="ARBA00022803"/>
    </source>
</evidence>
<dbReference type="PROSITE" id="PS50005">
    <property type="entry name" value="TPR"/>
    <property type="match status" value="2"/>
</dbReference>
<keyword evidence="6 8" id="KW-0802">TPR repeat</keyword>
<dbReference type="PANTHER" id="PTHR10130">
    <property type="entry name" value="PEROXISOMAL TARGETING SIGNAL 1 RECEPTOR PEX5"/>
    <property type="match status" value="1"/>
</dbReference>
<dbReference type="GO" id="GO:0016560">
    <property type="term" value="P:protein import into peroxisome matrix, docking"/>
    <property type="evidence" value="ECO:0007669"/>
    <property type="project" value="TreeGrafter"/>
</dbReference>
<feature type="repeat" description="TPR" evidence="8">
    <location>
        <begin position="16"/>
        <end position="49"/>
    </location>
</feature>
<evidence type="ECO:0000313" key="10">
    <source>
        <dbReference type="Proteomes" id="UP001187531"/>
    </source>
</evidence>
<sequence>MYTEAARLMLNNEIDADVQEGLGVLLNLTCEYKKAADCFRAALTVRPNDARLWNRLGATLANGGNSEESIEAYRTALNLFPGFVRARYNLSVACIHLRAYREAAEHLVSALNMQASATLPGKSSVMSDSIWITLRSVLSKLERRDLFPDVNNR</sequence>
<keyword evidence="5" id="KW-0677">Repeat</keyword>
<dbReference type="PANTHER" id="PTHR10130:SF0">
    <property type="entry name" value="GH08708P"/>
    <property type="match status" value="1"/>
</dbReference>
<reference evidence="9" key="1">
    <citation type="submission" date="2023-07" db="EMBL/GenBank/DDBJ databases">
        <title>Chromosome-level genome assembly of Artemia franciscana.</title>
        <authorList>
            <person name="Jo E."/>
        </authorList>
    </citation>
    <scope>NUCLEOTIDE SEQUENCE</scope>
    <source>
        <tissue evidence="9">Whole body</tissue>
    </source>
</reference>
<dbReference type="Pfam" id="PF13432">
    <property type="entry name" value="TPR_16"/>
    <property type="match status" value="1"/>
</dbReference>
<feature type="repeat" description="TPR" evidence="8">
    <location>
        <begin position="50"/>
        <end position="83"/>
    </location>
</feature>
<comment type="similarity">
    <text evidence="3">Belongs to the peroxisomal targeting signal receptor family.</text>
</comment>
<dbReference type="InterPro" id="IPR011990">
    <property type="entry name" value="TPR-like_helical_dom_sf"/>
</dbReference>
<dbReference type="GO" id="GO:0005829">
    <property type="term" value="C:cytosol"/>
    <property type="evidence" value="ECO:0007669"/>
    <property type="project" value="TreeGrafter"/>
</dbReference>
<evidence type="ECO:0008006" key="11">
    <source>
        <dbReference type="Google" id="ProtNLM"/>
    </source>
</evidence>
<dbReference type="EMBL" id="JAVRJZ010000001">
    <property type="protein sequence ID" value="KAK2727765.1"/>
    <property type="molecule type" value="Genomic_DNA"/>
</dbReference>
<keyword evidence="10" id="KW-1185">Reference proteome</keyword>
<dbReference type="Proteomes" id="UP001187531">
    <property type="component" value="Unassembled WGS sequence"/>
</dbReference>
<comment type="caution">
    <text evidence="9">The sequence shown here is derived from an EMBL/GenBank/DDBJ whole genome shotgun (WGS) entry which is preliminary data.</text>
</comment>
<evidence type="ECO:0000256" key="8">
    <source>
        <dbReference type="PROSITE-ProRule" id="PRU00339"/>
    </source>
</evidence>
<evidence type="ECO:0000256" key="5">
    <source>
        <dbReference type="ARBA" id="ARBA00022737"/>
    </source>
</evidence>
<proteinExistence type="inferred from homology"/>
<comment type="subcellular location">
    <subcellularLocation>
        <location evidence="2">Cytoplasm</location>
    </subcellularLocation>
    <subcellularLocation>
        <location evidence="1">Peroxisome</location>
    </subcellularLocation>
</comment>
<dbReference type="SUPFAM" id="SSF48452">
    <property type="entry name" value="TPR-like"/>
    <property type="match status" value="1"/>
</dbReference>
<protein>
    <recommendedName>
        <fullName evidence="11">Peroxin-5</fullName>
    </recommendedName>
</protein>
<keyword evidence="7" id="KW-0576">Peroxisome</keyword>